<evidence type="ECO:0000256" key="1">
    <source>
        <dbReference type="SAM" id="Phobius"/>
    </source>
</evidence>
<evidence type="ECO:0000313" key="3">
    <source>
        <dbReference type="Proteomes" id="UP000274822"/>
    </source>
</evidence>
<dbReference type="AlphaFoldDB" id="A0A433Q4U7"/>
<gene>
    <name evidence="2" type="ORF">BC938DRAFT_473090</name>
</gene>
<organism evidence="2 3">
    <name type="scientific">Jimgerdemannia flammicorona</name>
    <dbReference type="NCBI Taxonomy" id="994334"/>
    <lineage>
        <taxon>Eukaryota</taxon>
        <taxon>Fungi</taxon>
        <taxon>Fungi incertae sedis</taxon>
        <taxon>Mucoromycota</taxon>
        <taxon>Mucoromycotina</taxon>
        <taxon>Endogonomycetes</taxon>
        <taxon>Endogonales</taxon>
        <taxon>Endogonaceae</taxon>
        <taxon>Jimgerdemannia</taxon>
    </lineage>
</organism>
<reference evidence="2 3" key="1">
    <citation type="journal article" date="2018" name="New Phytol.">
        <title>Phylogenomics of Endogonaceae and evolution of mycorrhizas within Mucoromycota.</title>
        <authorList>
            <person name="Chang Y."/>
            <person name="Desiro A."/>
            <person name="Na H."/>
            <person name="Sandor L."/>
            <person name="Lipzen A."/>
            <person name="Clum A."/>
            <person name="Barry K."/>
            <person name="Grigoriev I.V."/>
            <person name="Martin F.M."/>
            <person name="Stajich J.E."/>
            <person name="Smith M.E."/>
            <person name="Bonito G."/>
            <person name="Spatafora J.W."/>
        </authorList>
    </citation>
    <scope>NUCLEOTIDE SEQUENCE [LARGE SCALE GENOMIC DNA]</scope>
    <source>
        <strain evidence="2 3">AD002</strain>
    </source>
</reference>
<dbReference type="EMBL" id="RBNJ01014951">
    <property type="protein sequence ID" value="RUS24768.1"/>
    <property type="molecule type" value="Genomic_DNA"/>
</dbReference>
<keyword evidence="1" id="KW-0812">Transmembrane</keyword>
<feature type="transmembrane region" description="Helical" evidence="1">
    <location>
        <begin position="118"/>
        <end position="138"/>
    </location>
</feature>
<proteinExistence type="predicted"/>
<dbReference type="Proteomes" id="UP000274822">
    <property type="component" value="Unassembled WGS sequence"/>
</dbReference>
<sequence length="403" mass="45664">MRLHIQTTSRMVGDYVTNLRSLLKSLAFANKNPNDNINEENQRIVIEWAQGIQIMNPILSHIVADVAGGHEVQYGVLHEAIRAAIEETEQQQANQSPRVMIIESLKSLEGFLKQHQRYTLVGISVLVLLIALGSYNVIHKDRQSSPFEDFASSSEAVFRKINNVELPASNVIVRHKVECLRAANTVESSPAFKEHGTRMAVHLRNFGNHVSDAGESLQAMYRRGNSLFETFDIEIRDMIRKADDGAQFTDTEYIAKRMAVLRDEVKRYQHKVSETKGIVLTAKETRDLAEKALIEGRREGEDFLHNETKGKQKDDDSISPAVRNAFGELNMVDAALKHLDSMSHSLEIINGFLADYNNELMELESRIVVHKSVTRRDIELLWTTTQTIKKQHALFLKKNIGHS</sequence>
<keyword evidence="3" id="KW-1185">Reference proteome</keyword>
<comment type="caution">
    <text evidence="2">The sequence shown here is derived from an EMBL/GenBank/DDBJ whole genome shotgun (WGS) entry which is preliminary data.</text>
</comment>
<evidence type="ECO:0000313" key="2">
    <source>
        <dbReference type="EMBL" id="RUS24768.1"/>
    </source>
</evidence>
<keyword evidence="1" id="KW-1133">Transmembrane helix</keyword>
<name>A0A433Q4U7_9FUNG</name>
<accession>A0A433Q4U7</accession>
<protein>
    <submittedName>
        <fullName evidence="2">Uncharacterized protein</fullName>
    </submittedName>
</protein>
<keyword evidence="1" id="KW-0472">Membrane</keyword>